<evidence type="ECO:0000256" key="8">
    <source>
        <dbReference type="ARBA" id="ARBA00049244"/>
    </source>
</evidence>
<evidence type="ECO:0000259" key="9">
    <source>
        <dbReference type="Pfam" id="PF06144"/>
    </source>
</evidence>
<dbReference type="HOGENOM" id="CLU_044694_2_2_0"/>
<dbReference type="EMBL" id="CP000804">
    <property type="protein sequence ID" value="ABU59246.1"/>
    <property type="molecule type" value="Genomic_DNA"/>
</dbReference>
<accession>A7NNV2</accession>
<keyword evidence="4" id="KW-0548">Nucleotidyltransferase</keyword>
<dbReference type="InterPro" id="IPR010372">
    <property type="entry name" value="DNA_pol3_delta_N"/>
</dbReference>
<evidence type="ECO:0000256" key="4">
    <source>
        <dbReference type="ARBA" id="ARBA00022695"/>
    </source>
</evidence>
<dbReference type="GO" id="GO:0006261">
    <property type="term" value="P:DNA-templated DNA replication"/>
    <property type="evidence" value="ECO:0007669"/>
    <property type="project" value="TreeGrafter"/>
</dbReference>
<dbReference type="GO" id="GO:0003887">
    <property type="term" value="F:DNA-directed DNA polymerase activity"/>
    <property type="evidence" value="ECO:0007669"/>
    <property type="project" value="UniProtKB-KW"/>
</dbReference>
<dbReference type="GO" id="GO:0003677">
    <property type="term" value="F:DNA binding"/>
    <property type="evidence" value="ECO:0007669"/>
    <property type="project" value="InterPro"/>
</dbReference>
<evidence type="ECO:0000259" key="10">
    <source>
        <dbReference type="Pfam" id="PF21694"/>
    </source>
</evidence>
<feature type="domain" description="DNA polymerase III delta subunit-like C-terminal" evidence="10">
    <location>
        <begin position="232"/>
        <end position="350"/>
    </location>
</feature>
<dbReference type="Gene3D" id="1.10.8.60">
    <property type="match status" value="1"/>
</dbReference>
<dbReference type="AlphaFoldDB" id="A7NNV2"/>
<dbReference type="InterPro" id="IPR048466">
    <property type="entry name" value="DNA_pol3_delta-like_C"/>
</dbReference>
<evidence type="ECO:0000256" key="5">
    <source>
        <dbReference type="ARBA" id="ARBA00022705"/>
    </source>
</evidence>
<reference evidence="11 12" key="1">
    <citation type="submission" date="2007-08" db="EMBL/GenBank/DDBJ databases">
        <title>Complete sequence of Roseiflexus castenholzii DSM 13941.</title>
        <authorList>
            <consortium name="US DOE Joint Genome Institute"/>
            <person name="Copeland A."/>
            <person name="Lucas S."/>
            <person name="Lapidus A."/>
            <person name="Barry K."/>
            <person name="Glavina del Rio T."/>
            <person name="Dalin E."/>
            <person name="Tice H."/>
            <person name="Pitluck S."/>
            <person name="Thompson L.S."/>
            <person name="Brettin T."/>
            <person name="Bruce D."/>
            <person name="Detter J.C."/>
            <person name="Han C."/>
            <person name="Tapia R."/>
            <person name="Schmutz J."/>
            <person name="Larimer F."/>
            <person name="Land M."/>
            <person name="Hauser L."/>
            <person name="Kyrpides N."/>
            <person name="Mikhailova N."/>
            <person name="Bryant D.A."/>
            <person name="Hanada S."/>
            <person name="Tsukatani Y."/>
            <person name="Richardson P."/>
        </authorList>
    </citation>
    <scope>NUCLEOTIDE SEQUENCE [LARGE SCALE GENOMIC DNA]</scope>
    <source>
        <strain evidence="12">DSM 13941 / HLO8</strain>
    </source>
</reference>
<dbReference type="Pfam" id="PF21694">
    <property type="entry name" value="DNA_pol3_delta_C"/>
    <property type="match status" value="1"/>
</dbReference>
<dbReference type="GO" id="GO:0009360">
    <property type="term" value="C:DNA polymerase III complex"/>
    <property type="evidence" value="ECO:0007669"/>
    <property type="project" value="InterPro"/>
</dbReference>
<organism evidence="11 12">
    <name type="scientific">Roseiflexus castenholzii (strain DSM 13941 / HLO8)</name>
    <dbReference type="NCBI Taxonomy" id="383372"/>
    <lineage>
        <taxon>Bacteria</taxon>
        <taxon>Bacillati</taxon>
        <taxon>Chloroflexota</taxon>
        <taxon>Chloroflexia</taxon>
        <taxon>Chloroflexales</taxon>
        <taxon>Roseiflexineae</taxon>
        <taxon>Roseiflexaceae</taxon>
        <taxon>Roseiflexus</taxon>
    </lineage>
</organism>
<evidence type="ECO:0000256" key="1">
    <source>
        <dbReference type="ARBA" id="ARBA00012417"/>
    </source>
</evidence>
<sequence>MGYAAGRRYPRASTHLPCAGSKPIRLTPAVGFLPVSGFVVLFLVYGPDEYGRSEALAALKARVPAEVADLNITTLDGRRTTLSDIVAACEAMPFLADRRLVIVDDLLKHQKAGKDRDDVRAYLEHVPDACDLVFVESDEFDKRSSLFTFLKKHAEVRECVPREGADLLRWLSDRAKGLGVTLERDAAQRLTLLAGNDSRLLVTELTKLATFVGRRGRITVREVDLLVADRQEQNLFSFIDELSARRRSAALTALRRLLDDGQAAQYILFMMARQVRILMGVRDLAAQRLRPDDIANRLGQKPFVVRKALEQAHGFSDADLQRLHRRLLELDHASKTGRAAIEAGLELIVADMCS</sequence>
<dbReference type="SUPFAM" id="SSF48019">
    <property type="entry name" value="post-AAA+ oligomerization domain-like"/>
    <property type="match status" value="1"/>
</dbReference>
<keyword evidence="6" id="KW-0239">DNA-directed DNA polymerase</keyword>
<dbReference type="KEGG" id="rca:Rcas_3192"/>
<evidence type="ECO:0000256" key="3">
    <source>
        <dbReference type="ARBA" id="ARBA00022679"/>
    </source>
</evidence>
<evidence type="ECO:0000256" key="2">
    <source>
        <dbReference type="ARBA" id="ARBA00017703"/>
    </source>
</evidence>
<keyword evidence="3" id="KW-0808">Transferase</keyword>
<dbReference type="SUPFAM" id="SSF52540">
    <property type="entry name" value="P-loop containing nucleoside triphosphate hydrolases"/>
    <property type="match status" value="1"/>
</dbReference>
<comment type="similarity">
    <text evidence="7">Belongs to the DNA polymerase HolA subunit family.</text>
</comment>
<dbReference type="NCBIfam" id="TIGR01128">
    <property type="entry name" value="holA"/>
    <property type="match status" value="1"/>
</dbReference>
<dbReference type="STRING" id="383372.Rcas_3192"/>
<keyword evidence="5" id="KW-0235">DNA replication</keyword>
<dbReference type="Gene3D" id="1.20.272.10">
    <property type="match status" value="1"/>
</dbReference>
<dbReference type="Gene3D" id="3.40.50.300">
    <property type="entry name" value="P-loop containing nucleotide triphosphate hydrolases"/>
    <property type="match status" value="1"/>
</dbReference>
<dbReference type="InterPro" id="IPR008921">
    <property type="entry name" value="DNA_pol3_clamp-load_cplx_C"/>
</dbReference>
<feature type="domain" description="DNA polymerase III delta N-terminal" evidence="9">
    <location>
        <begin position="43"/>
        <end position="159"/>
    </location>
</feature>
<gene>
    <name evidence="11" type="ordered locus">Rcas_3192</name>
</gene>
<dbReference type="InterPro" id="IPR005790">
    <property type="entry name" value="DNA_polIII_delta"/>
</dbReference>
<dbReference type="InterPro" id="IPR027417">
    <property type="entry name" value="P-loop_NTPase"/>
</dbReference>
<keyword evidence="12" id="KW-1185">Reference proteome</keyword>
<name>A7NNV2_ROSCS</name>
<protein>
    <recommendedName>
        <fullName evidence="2">DNA polymerase III subunit delta</fullName>
        <ecNumber evidence="1">2.7.7.7</ecNumber>
    </recommendedName>
</protein>
<dbReference type="PANTHER" id="PTHR34388">
    <property type="entry name" value="DNA POLYMERASE III SUBUNIT DELTA"/>
    <property type="match status" value="1"/>
</dbReference>
<dbReference type="eggNOG" id="COG1466">
    <property type="taxonomic scope" value="Bacteria"/>
</dbReference>
<dbReference type="Pfam" id="PF06144">
    <property type="entry name" value="DNA_pol3_delta"/>
    <property type="match status" value="1"/>
</dbReference>
<comment type="catalytic activity">
    <reaction evidence="8">
        <text>DNA(n) + a 2'-deoxyribonucleoside 5'-triphosphate = DNA(n+1) + diphosphate</text>
        <dbReference type="Rhea" id="RHEA:22508"/>
        <dbReference type="Rhea" id="RHEA-COMP:17339"/>
        <dbReference type="Rhea" id="RHEA-COMP:17340"/>
        <dbReference type="ChEBI" id="CHEBI:33019"/>
        <dbReference type="ChEBI" id="CHEBI:61560"/>
        <dbReference type="ChEBI" id="CHEBI:173112"/>
        <dbReference type="EC" id="2.7.7.7"/>
    </reaction>
</comment>
<dbReference type="EC" id="2.7.7.7" evidence="1"/>
<evidence type="ECO:0000256" key="6">
    <source>
        <dbReference type="ARBA" id="ARBA00022932"/>
    </source>
</evidence>
<proteinExistence type="inferred from homology"/>
<dbReference type="Proteomes" id="UP000000263">
    <property type="component" value="Chromosome"/>
</dbReference>
<dbReference type="PANTHER" id="PTHR34388:SF1">
    <property type="entry name" value="DNA POLYMERASE III SUBUNIT DELTA"/>
    <property type="match status" value="1"/>
</dbReference>
<evidence type="ECO:0000313" key="11">
    <source>
        <dbReference type="EMBL" id="ABU59246.1"/>
    </source>
</evidence>
<evidence type="ECO:0000313" key="12">
    <source>
        <dbReference type="Proteomes" id="UP000000263"/>
    </source>
</evidence>
<evidence type="ECO:0000256" key="7">
    <source>
        <dbReference type="ARBA" id="ARBA00034754"/>
    </source>
</evidence>